<evidence type="ECO:0000259" key="6">
    <source>
        <dbReference type="PROSITE" id="PS50850"/>
    </source>
</evidence>
<dbReference type="SUPFAM" id="SSF103473">
    <property type="entry name" value="MFS general substrate transporter"/>
    <property type="match status" value="1"/>
</dbReference>
<dbReference type="Gene3D" id="1.20.1250.20">
    <property type="entry name" value="MFS general substrate transporter like domains"/>
    <property type="match status" value="1"/>
</dbReference>
<dbReference type="InterPro" id="IPR020846">
    <property type="entry name" value="MFS_dom"/>
</dbReference>
<keyword evidence="4 5" id="KW-0472">Membrane</keyword>
<name>A0A9J6F1D7_RHIMP</name>
<dbReference type="OMA" id="ISTLIMY"/>
<feature type="domain" description="Major facilitator superfamily (MFS) profile" evidence="6">
    <location>
        <begin position="1"/>
        <end position="168"/>
    </location>
</feature>
<dbReference type="PANTHER" id="PTHR24064">
    <property type="entry name" value="SOLUTE CARRIER FAMILY 22 MEMBER"/>
    <property type="match status" value="1"/>
</dbReference>
<dbReference type="VEuPathDB" id="VectorBase:LOC119186840"/>
<organism evidence="7 8">
    <name type="scientific">Rhipicephalus microplus</name>
    <name type="common">Cattle tick</name>
    <name type="synonym">Boophilus microplus</name>
    <dbReference type="NCBI Taxonomy" id="6941"/>
    <lineage>
        <taxon>Eukaryota</taxon>
        <taxon>Metazoa</taxon>
        <taxon>Ecdysozoa</taxon>
        <taxon>Arthropoda</taxon>
        <taxon>Chelicerata</taxon>
        <taxon>Arachnida</taxon>
        <taxon>Acari</taxon>
        <taxon>Parasitiformes</taxon>
        <taxon>Ixodida</taxon>
        <taxon>Ixodoidea</taxon>
        <taxon>Ixodidae</taxon>
        <taxon>Rhipicephalinae</taxon>
        <taxon>Rhipicephalus</taxon>
        <taxon>Boophilus</taxon>
    </lineage>
</organism>
<keyword evidence="3 5" id="KW-1133">Transmembrane helix</keyword>
<protein>
    <recommendedName>
        <fullName evidence="6">Major facilitator superfamily (MFS) profile domain-containing protein</fullName>
    </recommendedName>
</protein>
<dbReference type="Proteomes" id="UP000821866">
    <property type="component" value="Chromosome 1"/>
</dbReference>
<dbReference type="GO" id="GO:0022857">
    <property type="term" value="F:transmembrane transporter activity"/>
    <property type="evidence" value="ECO:0007669"/>
    <property type="project" value="InterPro"/>
</dbReference>
<sequence>MSAHSFRDLVCQRGWLLPLGNGVFMSGALIVVPFMGYLADPESRKPGIVMSSIVLMMSAIASCFAEAYLVYLTLIFMNSACASTTHLVTVILLFEVSPVQYHAFYMGLGSSIGVVLVELLFVVVTAVHIGWFPLQLLAVVPTLLLISTTFIAYKSPIWLLTMSRIKEV</sequence>
<comment type="subcellular location">
    <subcellularLocation>
        <location evidence="1">Membrane</location>
        <topology evidence="1">Multi-pass membrane protein</topology>
    </subcellularLocation>
</comment>
<keyword evidence="8" id="KW-1185">Reference proteome</keyword>
<accession>A0A9J6F1D7</accession>
<evidence type="ECO:0000256" key="4">
    <source>
        <dbReference type="ARBA" id="ARBA00023136"/>
    </source>
</evidence>
<evidence type="ECO:0000256" key="3">
    <source>
        <dbReference type="ARBA" id="ARBA00022989"/>
    </source>
</evidence>
<feature type="transmembrane region" description="Helical" evidence="5">
    <location>
        <begin position="75"/>
        <end position="96"/>
    </location>
</feature>
<dbReference type="GO" id="GO:0016020">
    <property type="term" value="C:membrane"/>
    <property type="evidence" value="ECO:0007669"/>
    <property type="project" value="UniProtKB-SubCell"/>
</dbReference>
<evidence type="ECO:0000313" key="8">
    <source>
        <dbReference type="Proteomes" id="UP000821866"/>
    </source>
</evidence>
<dbReference type="EMBL" id="JABSTU010000001">
    <property type="protein sequence ID" value="KAH8040538.1"/>
    <property type="molecule type" value="Genomic_DNA"/>
</dbReference>
<comment type="caution">
    <text evidence="7">The sequence shown here is derived from an EMBL/GenBank/DDBJ whole genome shotgun (WGS) entry which is preliminary data.</text>
</comment>
<evidence type="ECO:0000313" key="7">
    <source>
        <dbReference type="EMBL" id="KAH8040538.1"/>
    </source>
</evidence>
<feature type="transmembrane region" description="Helical" evidence="5">
    <location>
        <begin position="103"/>
        <end position="126"/>
    </location>
</feature>
<dbReference type="PROSITE" id="PS50850">
    <property type="entry name" value="MFS"/>
    <property type="match status" value="1"/>
</dbReference>
<feature type="transmembrane region" description="Helical" evidence="5">
    <location>
        <begin position="15"/>
        <end position="36"/>
    </location>
</feature>
<evidence type="ECO:0000256" key="2">
    <source>
        <dbReference type="ARBA" id="ARBA00022692"/>
    </source>
</evidence>
<evidence type="ECO:0000256" key="1">
    <source>
        <dbReference type="ARBA" id="ARBA00004141"/>
    </source>
</evidence>
<dbReference type="InterPro" id="IPR036259">
    <property type="entry name" value="MFS_trans_sf"/>
</dbReference>
<feature type="transmembrane region" description="Helical" evidence="5">
    <location>
        <begin position="132"/>
        <end position="153"/>
    </location>
</feature>
<reference evidence="7" key="2">
    <citation type="submission" date="2021-09" db="EMBL/GenBank/DDBJ databases">
        <authorList>
            <person name="Jia N."/>
            <person name="Wang J."/>
            <person name="Shi W."/>
            <person name="Du L."/>
            <person name="Sun Y."/>
            <person name="Zhan W."/>
            <person name="Jiang J."/>
            <person name="Wang Q."/>
            <person name="Zhang B."/>
            <person name="Ji P."/>
            <person name="Sakyi L.B."/>
            <person name="Cui X."/>
            <person name="Yuan T."/>
            <person name="Jiang B."/>
            <person name="Yang W."/>
            <person name="Lam T.T.-Y."/>
            <person name="Chang Q."/>
            <person name="Ding S."/>
            <person name="Wang X."/>
            <person name="Zhu J."/>
            <person name="Ruan X."/>
            <person name="Zhao L."/>
            <person name="Wei J."/>
            <person name="Que T."/>
            <person name="Du C."/>
            <person name="Cheng J."/>
            <person name="Dai P."/>
            <person name="Han X."/>
            <person name="Huang E."/>
            <person name="Gao Y."/>
            <person name="Liu J."/>
            <person name="Shao H."/>
            <person name="Ye R."/>
            <person name="Li L."/>
            <person name="Wei W."/>
            <person name="Wang X."/>
            <person name="Wang C."/>
            <person name="Huo Q."/>
            <person name="Li W."/>
            <person name="Guo W."/>
            <person name="Chen H."/>
            <person name="Chen S."/>
            <person name="Zhou L."/>
            <person name="Zhou L."/>
            <person name="Ni X."/>
            <person name="Tian J."/>
            <person name="Zhou Y."/>
            <person name="Sheng Y."/>
            <person name="Liu T."/>
            <person name="Pan Y."/>
            <person name="Xia L."/>
            <person name="Li J."/>
            <person name="Zhao F."/>
            <person name="Cao W."/>
        </authorList>
    </citation>
    <scope>NUCLEOTIDE SEQUENCE</scope>
    <source>
        <strain evidence="7">Rmic-2018</strain>
        <tissue evidence="7">Larvae</tissue>
    </source>
</reference>
<dbReference type="AlphaFoldDB" id="A0A9J6F1D7"/>
<proteinExistence type="predicted"/>
<evidence type="ECO:0000256" key="5">
    <source>
        <dbReference type="SAM" id="Phobius"/>
    </source>
</evidence>
<feature type="transmembrane region" description="Helical" evidence="5">
    <location>
        <begin position="48"/>
        <end position="69"/>
    </location>
</feature>
<reference evidence="7" key="1">
    <citation type="journal article" date="2020" name="Cell">
        <title>Large-Scale Comparative Analyses of Tick Genomes Elucidate Their Genetic Diversity and Vector Capacities.</title>
        <authorList>
            <consortium name="Tick Genome and Microbiome Consortium (TIGMIC)"/>
            <person name="Jia N."/>
            <person name="Wang J."/>
            <person name="Shi W."/>
            <person name="Du L."/>
            <person name="Sun Y."/>
            <person name="Zhan W."/>
            <person name="Jiang J.F."/>
            <person name="Wang Q."/>
            <person name="Zhang B."/>
            <person name="Ji P."/>
            <person name="Bell-Sakyi L."/>
            <person name="Cui X.M."/>
            <person name="Yuan T.T."/>
            <person name="Jiang B.G."/>
            <person name="Yang W.F."/>
            <person name="Lam T.T."/>
            <person name="Chang Q.C."/>
            <person name="Ding S.J."/>
            <person name="Wang X.J."/>
            <person name="Zhu J.G."/>
            <person name="Ruan X.D."/>
            <person name="Zhao L."/>
            <person name="Wei J.T."/>
            <person name="Ye R.Z."/>
            <person name="Que T.C."/>
            <person name="Du C.H."/>
            <person name="Zhou Y.H."/>
            <person name="Cheng J.X."/>
            <person name="Dai P.F."/>
            <person name="Guo W.B."/>
            <person name="Han X.H."/>
            <person name="Huang E.J."/>
            <person name="Li L.F."/>
            <person name="Wei W."/>
            <person name="Gao Y.C."/>
            <person name="Liu J.Z."/>
            <person name="Shao H.Z."/>
            <person name="Wang X."/>
            <person name="Wang C.C."/>
            <person name="Yang T.C."/>
            <person name="Huo Q.B."/>
            <person name="Li W."/>
            <person name="Chen H.Y."/>
            <person name="Chen S.E."/>
            <person name="Zhou L.G."/>
            <person name="Ni X.B."/>
            <person name="Tian J.H."/>
            <person name="Sheng Y."/>
            <person name="Liu T."/>
            <person name="Pan Y.S."/>
            <person name="Xia L.Y."/>
            <person name="Li J."/>
            <person name="Zhao F."/>
            <person name="Cao W.C."/>
        </authorList>
    </citation>
    <scope>NUCLEOTIDE SEQUENCE</scope>
    <source>
        <strain evidence="7">Rmic-2018</strain>
    </source>
</reference>
<keyword evidence="2 5" id="KW-0812">Transmembrane</keyword>
<gene>
    <name evidence="7" type="ORF">HPB51_011234</name>
</gene>